<keyword evidence="2" id="KW-1185">Reference proteome</keyword>
<evidence type="ECO:0000313" key="2">
    <source>
        <dbReference type="Proteomes" id="UP001057452"/>
    </source>
</evidence>
<dbReference type="EMBL" id="CM043800">
    <property type="protein sequence ID" value="KAI4811681.1"/>
    <property type="molecule type" value="Genomic_DNA"/>
</dbReference>
<comment type="caution">
    <text evidence="1">The sequence shown here is derived from an EMBL/GenBank/DDBJ whole genome shotgun (WGS) entry which is preliminary data.</text>
</comment>
<reference evidence="1" key="1">
    <citation type="submission" date="2022-05" db="EMBL/GenBank/DDBJ databases">
        <title>Chromosome-level genome of Chaenocephalus aceratus.</title>
        <authorList>
            <person name="Park H."/>
        </authorList>
    </citation>
    <scope>NUCLEOTIDE SEQUENCE</scope>
    <source>
        <strain evidence="1">KU_202001</strain>
    </source>
</reference>
<accession>A0ACB9WF26</accession>
<sequence>MGSSESKMVVCAPIKPEPAIKNSRVTDLMDPRSPTALDRTPIQVAVSKTECLLAFTDPRSPSIEISRTPAREVMSATVGSFARRLGLLVHNESEGKVPEAPPKCFTDAVEEESFNVEEELASTVPLLSHQPSHTYDSLAEHANLLVTPLQSEGDMSPFVLLQNPQEDVELETETDLSLEEAEEARETPLHKRLSMSLITYHEGETSAQIFADVHCDGASSPRMSADVESLEDNVDHTYDLPTITVEPETPVEPSFAADSEASAAQETETRAQETEETETKAQETEETETRAQETEETETKAQETEETETKAHETEETETKAHETEETEETETKAQETEETETKAQETEETETKAQETDTRAQETEETDTKAPVAESSSSPPAPEPPSVTRSGIRCPSFDAKSPSQVVFKPQWLGKGFGATGIRARRVHSGKGGSSPLAVRVAVKNANSENKRLSGKLTQKGTEGRSPLQRLKGANSPREQRSQVKLKVSTPDKPRLGALGRGALAVSLDKENR</sequence>
<proteinExistence type="predicted"/>
<gene>
    <name evidence="1" type="ORF">KUCAC02_014558</name>
</gene>
<name>A0ACB9WF26_CHAAC</name>
<dbReference type="Proteomes" id="UP001057452">
    <property type="component" value="Chromosome 16"/>
</dbReference>
<evidence type="ECO:0000313" key="1">
    <source>
        <dbReference type="EMBL" id="KAI4811681.1"/>
    </source>
</evidence>
<protein>
    <submittedName>
        <fullName evidence="1">Uncharacterized protein</fullName>
    </submittedName>
</protein>
<organism evidence="1 2">
    <name type="scientific">Chaenocephalus aceratus</name>
    <name type="common">Blackfin icefish</name>
    <name type="synonym">Chaenichthys aceratus</name>
    <dbReference type="NCBI Taxonomy" id="36190"/>
    <lineage>
        <taxon>Eukaryota</taxon>
        <taxon>Metazoa</taxon>
        <taxon>Chordata</taxon>
        <taxon>Craniata</taxon>
        <taxon>Vertebrata</taxon>
        <taxon>Euteleostomi</taxon>
        <taxon>Actinopterygii</taxon>
        <taxon>Neopterygii</taxon>
        <taxon>Teleostei</taxon>
        <taxon>Neoteleostei</taxon>
        <taxon>Acanthomorphata</taxon>
        <taxon>Eupercaria</taxon>
        <taxon>Perciformes</taxon>
        <taxon>Notothenioidei</taxon>
        <taxon>Channichthyidae</taxon>
        <taxon>Chaenocephalus</taxon>
    </lineage>
</organism>